<dbReference type="Proteomes" id="UP000229056">
    <property type="component" value="Unassembled WGS sequence"/>
</dbReference>
<keyword evidence="3 7" id="KW-0540">Nuclease</keyword>
<evidence type="ECO:0000256" key="8">
    <source>
        <dbReference type="NCBIfam" id="TIGR00188"/>
    </source>
</evidence>
<keyword evidence="5 7" id="KW-0378">Hydrolase</keyword>
<keyword evidence="6 7" id="KW-0694">RNA-binding</keyword>
<keyword evidence="2 7" id="KW-0819">tRNA processing</keyword>
<evidence type="ECO:0000256" key="2">
    <source>
        <dbReference type="ARBA" id="ARBA00022694"/>
    </source>
</evidence>
<gene>
    <name evidence="7 9" type="primary">rnpA</name>
    <name evidence="9" type="ORF">COT80_00260</name>
</gene>
<dbReference type="Pfam" id="PF00825">
    <property type="entry name" value="Ribonuclease_P"/>
    <property type="match status" value="1"/>
</dbReference>
<accession>A0A2H0W7E5</accession>
<dbReference type="EC" id="3.1.26.5" evidence="7 8"/>
<comment type="caution">
    <text evidence="9">The sequence shown here is derived from an EMBL/GenBank/DDBJ whole genome shotgun (WGS) entry which is preliminary data.</text>
</comment>
<dbReference type="GO" id="GO:0004526">
    <property type="term" value="F:ribonuclease P activity"/>
    <property type="evidence" value="ECO:0007669"/>
    <property type="project" value="UniProtKB-UniRule"/>
</dbReference>
<sequence length="112" mass="13344">MLIRKYRLTKRNDFQSIFKTGYKNFNKFFSLRYKLNNLENSRIAVVVSNKVAKKATDRNRIKRQVRSIISDFLPNFKQNFDVIINILSPSLNQEYNIIQEELSKILKKSNIL</sequence>
<proteinExistence type="inferred from homology"/>
<dbReference type="PROSITE" id="PS00648">
    <property type="entry name" value="RIBONUCLEASE_P"/>
    <property type="match status" value="1"/>
</dbReference>
<dbReference type="GO" id="GO:0001682">
    <property type="term" value="P:tRNA 5'-leader removal"/>
    <property type="evidence" value="ECO:0007669"/>
    <property type="project" value="UniProtKB-UniRule"/>
</dbReference>
<comment type="similarity">
    <text evidence="7">Belongs to the RnpA family.</text>
</comment>
<comment type="function">
    <text evidence="1 7">RNaseP catalyzes the removal of the 5'-leader sequence from pre-tRNA to produce the mature 5'-terminus. It can also cleave other RNA substrates such as 4.5S RNA. The protein component plays an auxiliary but essential role in vivo by binding to the 5'-leader sequence and broadening the substrate specificity of the ribozyme.</text>
</comment>
<dbReference type="HAMAP" id="MF_00227">
    <property type="entry name" value="RNase_P"/>
    <property type="match status" value="1"/>
</dbReference>
<evidence type="ECO:0000256" key="4">
    <source>
        <dbReference type="ARBA" id="ARBA00022759"/>
    </source>
</evidence>
<dbReference type="PANTHER" id="PTHR33992">
    <property type="entry name" value="RIBONUCLEASE P PROTEIN COMPONENT"/>
    <property type="match status" value="1"/>
</dbReference>
<evidence type="ECO:0000256" key="1">
    <source>
        <dbReference type="ARBA" id="ARBA00002663"/>
    </source>
</evidence>
<protein>
    <recommendedName>
        <fullName evidence="7 8">Ribonuclease P protein component</fullName>
        <shortName evidence="7">RNase P protein</shortName>
        <shortName evidence="7">RNaseP protein</shortName>
        <ecNumber evidence="7 8">3.1.26.5</ecNumber>
    </recommendedName>
    <alternativeName>
        <fullName evidence="7">Protein C5</fullName>
    </alternativeName>
</protein>
<dbReference type="EMBL" id="PEZY01000002">
    <property type="protein sequence ID" value="PIS06540.1"/>
    <property type="molecule type" value="Genomic_DNA"/>
</dbReference>
<evidence type="ECO:0000313" key="10">
    <source>
        <dbReference type="Proteomes" id="UP000229056"/>
    </source>
</evidence>
<dbReference type="PANTHER" id="PTHR33992:SF1">
    <property type="entry name" value="RIBONUCLEASE P PROTEIN COMPONENT"/>
    <property type="match status" value="1"/>
</dbReference>
<comment type="subunit">
    <text evidence="7">Consists of a catalytic RNA component (M1 or rnpB) and a protein subunit.</text>
</comment>
<dbReference type="InterPro" id="IPR020568">
    <property type="entry name" value="Ribosomal_Su5_D2-typ_SF"/>
</dbReference>
<evidence type="ECO:0000256" key="5">
    <source>
        <dbReference type="ARBA" id="ARBA00022801"/>
    </source>
</evidence>
<keyword evidence="4 7" id="KW-0255">Endonuclease</keyword>
<comment type="catalytic activity">
    <reaction evidence="7">
        <text>Endonucleolytic cleavage of RNA, removing 5'-extranucleotides from tRNA precursor.</text>
        <dbReference type="EC" id="3.1.26.5"/>
    </reaction>
</comment>
<dbReference type="GO" id="GO:0000049">
    <property type="term" value="F:tRNA binding"/>
    <property type="evidence" value="ECO:0007669"/>
    <property type="project" value="UniProtKB-UniRule"/>
</dbReference>
<dbReference type="Gene3D" id="3.30.230.10">
    <property type="match status" value="1"/>
</dbReference>
<dbReference type="AlphaFoldDB" id="A0A2H0W7E5"/>
<dbReference type="InterPro" id="IPR000100">
    <property type="entry name" value="RNase_P"/>
</dbReference>
<dbReference type="GO" id="GO:0042781">
    <property type="term" value="F:3'-tRNA processing endoribonuclease activity"/>
    <property type="evidence" value="ECO:0007669"/>
    <property type="project" value="TreeGrafter"/>
</dbReference>
<evidence type="ECO:0000256" key="7">
    <source>
        <dbReference type="HAMAP-Rule" id="MF_00227"/>
    </source>
</evidence>
<evidence type="ECO:0000313" key="9">
    <source>
        <dbReference type="EMBL" id="PIS06540.1"/>
    </source>
</evidence>
<dbReference type="GO" id="GO:0030677">
    <property type="term" value="C:ribonuclease P complex"/>
    <property type="evidence" value="ECO:0007669"/>
    <property type="project" value="TreeGrafter"/>
</dbReference>
<dbReference type="NCBIfam" id="TIGR00188">
    <property type="entry name" value="rnpA"/>
    <property type="match status" value="1"/>
</dbReference>
<dbReference type="SUPFAM" id="SSF54211">
    <property type="entry name" value="Ribosomal protein S5 domain 2-like"/>
    <property type="match status" value="1"/>
</dbReference>
<dbReference type="InterPro" id="IPR020539">
    <property type="entry name" value="RNase_P_CS"/>
</dbReference>
<evidence type="ECO:0000256" key="6">
    <source>
        <dbReference type="ARBA" id="ARBA00022884"/>
    </source>
</evidence>
<name>A0A2H0W7E5_9BACT</name>
<dbReference type="InterPro" id="IPR014721">
    <property type="entry name" value="Ribsml_uS5_D2-typ_fold_subgr"/>
</dbReference>
<organism evidence="9 10">
    <name type="scientific">Candidatus Buchananbacteria bacterium CG10_big_fil_rev_8_21_14_0_10_33_19</name>
    <dbReference type="NCBI Taxonomy" id="1974525"/>
    <lineage>
        <taxon>Bacteria</taxon>
        <taxon>Candidatus Buchananiibacteriota</taxon>
    </lineage>
</organism>
<reference evidence="10" key="1">
    <citation type="submission" date="2017-09" db="EMBL/GenBank/DDBJ databases">
        <title>Depth-based differentiation of microbial function through sediment-hosted aquifers and enrichment of novel symbionts in the deep terrestrial subsurface.</title>
        <authorList>
            <person name="Probst A.J."/>
            <person name="Ladd B."/>
            <person name="Jarett J.K."/>
            <person name="Geller-Mcgrath D.E."/>
            <person name="Sieber C.M.K."/>
            <person name="Emerson J.B."/>
            <person name="Anantharaman K."/>
            <person name="Thomas B.C."/>
            <person name="Malmstrom R."/>
            <person name="Stieglmeier M."/>
            <person name="Klingl A."/>
            <person name="Woyke T."/>
            <person name="Ryan C.M."/>
            <person name="Banfield J.F."/>
        </authorList>
    </citation>
    <scope>NUCLEOTIDE SEQUENCE [LARGE SCALE GENOMIC DNA]</scope>
</reference>
<evidence type="ECO:0000256" key="3">
    <source>
        <dbReference type="ARBA" id="ARBA00022722"/>
    </source>
</evidence>